<evidence type="ECO:0000313" key="1">
    <source>
        <dbReference type="EMBL" id="KAJ7563962.1"/>
    </source>
</evidence>
<reference evidence="2" key="1">
    <citation type="journal article" date="2024" name="Proc. Natl. Acad. Sci. U.S.A.">
        <title>Extraordinary preservation of gene collinearity over three hundred million years revealed in homosporous lycophytes.</title>
        <authorList>
            <person name="Li C."/>
            <person name="Wickell D."/>
            <person name="Kuo L.Y."/>
            <person name="Chen X."/>
            <person name="Nie B."/>
            <person name="Liao X."/>
            <person name="Peng D."/>
            <person name="Ji J."/>
            <person name="Jenkins J."/>
            <person name="Williams M."/>
            <person name="Shu S."/>
            <person name="Plott C."/>
            <person name="Barry K."/>
            <person name="Rajasekar S."/>
            <person name="Grimwood J."/>
            <person name="Han X."/>
            <person name="Sun S."/>
            <person name="Hou Z."/>
            <person name="He W."/>
            <person name="Dai G."/>
            <person name="Sun C."/>
            <person name="Schmutz J."/>
            <person name="Leebens-Mack J.H."/>
            <person name="Li F.W."/>
            <person name="Wang L."/>
        </authorList>
    </citation>
    <scope>NUCLEOTIDE SEQUENCE [LARGE SCALE GENOMIC DNA]</scope>
    <source>
        <strain evidence="2">cv. PW_Plant_1</strain>
    </source>
</reference>
<organism evidence="1 2">
    <name type="scientific">Diphasiastrum complanatum</name>
    <name type="common">Issler's clubmoss</name>
    <name type="synonym">Lycopodium complanatum</name>
    <dbReference type="NCBI Taxonomy" id="34168"/>
    <lineage>
        <taxon>Eukaryota</taxon>
        <taxon>Viridiplantae</taxon>
        <taxon>Streptophyta</taxon>
        <taxon>Embryophyta</taxon>
        <taxon>Tracheophyta</taxon>
        <taxon>Lycopodiopsida</taxon>
        <taxon>Lycopodiales</taxon>
        <taxon>Lycopodiaceae</taxon>
        <taxon>Lycopodioideae</taxon>
        <taxon>Diphasiastrum</taxon>
    </lineage>
</organism>
<gene>
    <name evidence="1" type="ORF">O6H91_03G132100</name>
</gene>
<keyword evidence="2" id="KW-1185">Reference proteome</keyword>
<dbReference type="Proteomes" id="UP001162992">
    <property type="component" value="Chromosome 3"/>
</dbReference>
<protein>
    <submittedName>
        <fullName evidence="1">Uncharacterized protein</fullName>
    </submittedName>
</protein>
<evidence type="ECO:0000313" key="2">
    <source>
        <dbReference type="Proteomes" id="UP001162992"/>
    </source>
</evidence>
<proteinExistence type="predicted"/>
<dbReference type="EMBL" id="CM055094">
    <property type="protein sequence ID" value="KAJ7563962.1"/>
    <property type="molecule type" value="Genomic_DNA"/>
</dbReference>
<name>A0ACC2EBZ0_DIPCM</name>
<sequence>MEVNGSEGRRRASSTWWTYFKGNLRCKDVWQEVSGSLGDIGTFVPIVVALTLVNGLDLGTTLVVTGLYNIATGLIFGVPMPVQPMKAIAAAAITETNPLTVAQIMAGGLSTALVLFLLGVTGLIRVMDRLVPLPVVRGIQLSQGLGFAVTAVKYILKDQDIASGKATGERPWLGFDSKLLALIAFCFLVLVTGSGGGMMERCGLGYRNRSTTDDLEEALHEEDAGQDARIGGELQCAYQGRNDFGSENRKILIAVPTALLVFLLGIVLAFIKKPHIFKELKFGPSTPRFVHISAEDWKIGFERAAVPQLPLSILNSVLAVCKLSNDLFPNKELVSPVRVSVSVGLMNLLGCWIGVLPVCHGAGGLAGQYRFGARSGISVVFLGAGKLVIGLLLGNSLLQILAQFPIALLGVLLLFSGVELAMACRDQSSRLNSFVMLTCVVVSQASGLALGCICGIILYLLLKLREVDFTSWKSRLPGFVHRGSFEKLDASSYEQCSTS</sequence>
<comment type="caution">
    <text evidence="1">The sequence shown here is derived from an EMBL/GenBank/DDBJ whole genome shotgun (WGS) entry which is preliminary data.</text>
</comment>
<accession>A0ACC2EBZ0</accession>